<dbReference type="GO" id="GO:0003887">
    <property type="term" value="F:DNA-directed DNA polymerase activity"/>
    <property type="evidence" value="ECO:0007669"/>
    <property type="project" value="UniProtKB-KW"/>
</dbReference>
<evidence type="ECO:0000259" key="21">
    <source>
        <dbReference type="PROSITE" id="PS50013"/>
    </source>
</evidence>
<comment type="similarity">
    <text evidence="2">Belongs to the beta type-B retroviral polymerase family. HERV class-II K(HML-2) pol subfamily.</text>
</comment>
<dbReference type="Ensembl" id="ENSOMYT00000157464.1">
    <property type="protein sequence ID" value="ENSOMYP00000130688.1"/>
    <property type="gene ID" value="ENSOMYG00000057173.1"/>
</dbReference>
<evidence type="ECO:0000313" key="25">
    <source>
        <dbReference type="Proteomes" id="UP000694395"/>
    </source>
</evidence>
<dbReference type="Gene3D" id="1.10.340.70">
    <property type="match status" value="1"/>
</dbReference>
<dbReference type="InterPro" id="IPR016197">
    <property type="entry name" value="Chromo-like_dom_sf"/>
</dbReference>
<dbReference type="PROSITE" id="PS50994">
    <property type="entry name" value="INTEGRASE"/>
    <property type="match status" value="1"/>
</dbReference>
<organism evidence="24 25">
    <name type="scientific">Oncorhynchus mykiss</name>
    <name type="common">Rainbow trout</name>
    <name type="synonym">Salmo gairdneri</name>
    <dbReference type="NCBI Taxonomy" id="8022"/>
    <lineage>
        <taxon>Eukaryota</taxon>
        <taxon>Metazoa</taxon>
        <taxon>Chordata</taxon>
        <taxon>Craniata</taxon>
        <taxon>Vertebrata</taxon>
        <taxon>Euteleostomi</taxon>
        <taxon>Actinopterygii</taxon>
        <taxon>Neopterygii</taxon>
        <taxon>Teleostei</taxon>
        <taxon>Protacanthopterygii</taxon>
        <taxon>Salmoniformes</taxon>
        <taxon>Salmonidae</taxon>
        <taxon>Salmoninae</taxon>
        <taxon>Oncorhynchus</taxon>
    </lineage>
</organism>
<evidence type="ECO:0000256" key="19">
    <source>
        <dbReference type="ARBA" id="ARBA00039658"/>
    </source>
</evidence>
<evidence type="ECO:0000256" key="18">
    <source>
        <dbReference type="ARBA" id="ARBA00023172"/>
    </source>
</evidence>
<dbReference type="InterPro" id="IPR043502">
    <property type="entry name" value="DNA/RNA_pol_sf"/>
</dbReference>
<dbReference type="SUPFAM" id="SSF53098">
    <property type="entry name" value="Ribonuclease H-like"/>
    <property type="match status" value="1"/>
</dbReference>
<evidence type="ECO:0000313" key="24">
    <source>
        <dbReference type="Ensembl" id="ENSOMYP00000130688.1"/>
    </source>
</evidence>
<dbReference type="CDD" id="cd01647">
    <property type="entry name" value="RT_LTR"/>
    <property type="match status" value="1"/>
</dbReference>
<dbReference type="CDD" id="cd00024">
    <property type="entry name" value="CD_CSD"/>
    <property type="match status" value="1"/>
</dbReference>
<dbReference type="InterPro" id="IPR041588">
    <property type="entry name" value="Integrase_H2C2"/>
</dbReference>
<reference evidence="24" key="2">
    <citation type="submission" date="2025-08" db="UniProtKB">
        <authorList>
            <consortium name="Ensembl"/>
        </authorList>
    </citation>
    <scope>IDENTIFICATION</scope>
</reference>
<keyword evidence="18" id="KW-0233">DNA recombination</keyword>
<dbReference type="CDD" id="cd00303">
    <property type="entry name" value="retropepsin_like"/>
    <property type="match status" value="1"/>
</dbReference>
<comment type="subcellular location">
    <subcellularLocation>
        <location evidence="1">Nucleus</location>
    </subcellularLocation>
</comment>
<evidence type="ECO:0000256" key="1">
    <source>
        <dbReference type="ARBA" id="ARBA00004123"/>
    </source>
</evidence>
<dbReference type="Pfam" id="PF00078">
    <property type="entry name" value="RVT_1"/>
    <property type="match status" value="1"/>
</dbReference>
<evidence type="ECO:0000259" key="22">
    <source>
        <dbReference type="PROSITE" id="PS50878"/>
    </source>
</evidence>
<dbReference type="FunFam" id="3.30.420.10:FF:000032">
    <property type="entry name" value="Retrovirus-related Pol polyprotein from transposon 297-like Protein"/>
    <property type="match status" value="1"/>
</dbReference>
<dbReference type="FunFam" id="1.10.340.70:FF:000001">
    <property type="entry name" value="Retrovirus-related Pol polyprotein from transposon gypsy-like Protein"/>
    <property type="match status" value="1"/>
</dbReference>
<dbReference type="EC" id="3.1.26.4" evidence="3"/>
<dbReference type="GeneTree" id="ENSGT01060000248608"/>
<dbReference type="FunFam" id="3.10.10.10:FF:000007">
    <property type="entry name" value="Retrovirus-related Pol polyprotein from transposon 17.6-like Protein"/>
    <property type="match status" value="1"/>
</dbReference>
<feature type="region of interest" description="Disordered" evidence="20">
    <location>
        <begin position="1"/>
        <end position="20"/>
    </location>
</feature>
<accession>A0A8K9XBU3</accession>
<keyword evidence="14" id="KW-0229">DNA integration</keyword>
<dbReference type="GO" id="GO:0015074">
    <property type="term" value="P:DNA integration"/>
    <property type="evidence" value="ECO:0007669"/>
    <property type="project" value="UniProtKB-KW"/>
</dbReference>
<evidence type="ECO:0000256" key="3">
    <source>
        <dbReference type="ARBA" id="ARBA00012180"/>
    </source>
</evidence>
<dbReference type="FunFam" id="3.10.20.370:FF:000003">
    <property type="entry name" value="Transposon Tf2-6 polyprotein"/>
    <property type="match status" value="1"/>
</dbReference>
<feature type="region of interest" description="Disordered" evidence="20">
    <location>
        <begin position="893"/>
        <end position="913"/>
    </location>
</feature>
<keyword evidence="12" id="KW-0378">Hydrolase</keyword>
<reference evidence="24" key="3">
    <citation type="submission" date="2025-09" db="UniProtKB">
        <authorList>
            <consortium name="Ensembl"/>
        </authorList>
    </citation>
    <scope>IDENTIFICATION</scope>
</reference>
<proteinExistence type="inferred from homology"/>
<dbReference type="Gene3D" id="3.30.70.270">
    <property type="match status" value="2"/>
</dbReference>
<dbReference type="Gene3D" id="2.40.50.40">
    <property type="match status" value="1"/>
</dbReference>
<dbReference type="Gene3D" id="3.10.20.370">
    <property type="match status" value="1"/>
</dbReference>
<evidence type="ECO:0000256" key="10">
    <source>
        <dbReference type="ARBA" id="ARBA00022750"/>
    </source>
</evidence>
<dbReference type="Pfam" id="PF17921">
    <property type="entry name" value="Integrase_H2C2"/>
    <property type="match status" value="1"/>
</dbReference>
<dbReference type="InterPro" id="IPR021109">
    <property type="entry name" value="Peptidase_aspartic_dom_sf"/>
</dbReference>
<dbReference type="EC" id="2.7.7.49" evidence="4"/>
<dbReference type="PROSITE" id="PS50013">
    <property type="entry name" value="CHROMO_2"/>
    <property type="match status" value="1"/>
</dbReference>
<dbReference type="InterPro" id="IPR050951">
    <property type="entry name" value="Retrovirus_Pol_polyprotein"/>
</dbReference>
<evidence type="ECO:0000256" key="14">
    <source>
        <dbReference type="ARBA" id="ARBA00022908"/>
    </source>
</evidence>
<dbReference type="GO" id="GO:0003964">
    <property type="term" value="F:RNA-directed DNA polymerase activity"/>
    <property type="evidence" value="ECO:0007669"/>
    <property type="project" value="UniProtKB-KW"/>
</dbReference>
<evidence type="ECO:0000256" key="9">
    <source>
        <dbReference type="ARBA" id="ARBA00022723"/>
    </source>
</evidence>
<dbReference type="FunFam" id="3.30.70.270:FF:000020">
    <property type="entry name" value="Transposon Tf2-6 polyprotein-like Protein"/>
    <property type="match status" value="1"/>
</dbReference>
<dbReference type="InterPro" id="IPR043128">
    <property type="entry name" value="Rev_trsase/Diguanyl_cyclase"/>
</dbReference>
<keyword evidence="25" id="KW-1185">Reference proteome</keyword>
<dbReference type="PANTHER" id="PTHR37984:SF5">
    <property type="entry name" value="PROTEIN NYNRIN-LIKE"/>
    <property type="match status" value="1"/>
</dbReference>
<dbReference type="Pfam" id="PF24626">
    <property type="entry name" value="SH3_Tf2-1"/>
    <property type="match status" value="1"/>
</dbReference>
<dbReference type="GO" id="GO:0006508">
    <property type="term" value="P:proteolysis"/>
    <property type="evidence" value="ECO:0007669"/>
    <property type="project" value="UniProtKB-KW"/>
</dbReference>
<evidence type="ECO:0000256" key="6">
    <source>
        <dbReference type="ARBA" id="ARBA00022679"/>
    </source>
</evidence>
<dbReference type="GO" id="GO:0004190">
    <property type="term" value="F:aspartic-type endopeptidase activity"/>
    <property type="evidence" value="ECO:0007669"/>
    <property type="project" value="UniProtKB-KW"/>
</dbReference>
<dbReference type="CDD" id="cd09274">
    <property type="entry name" value="RNase_HI_RT_Ty3"/>
    <property type="match status" value="1"/>
</dbReference>
<evidence type="ECO:0000256" key="15">
    <source>
        <dbReference type="ARBA" id="ARBA00022918"/>
    </source>
</evidence>
<dbReference type="PANTHER" id="PTHR37984">
    <property type="entry name" value="PROTEIN CBG26694"/>
    <property type="match status" value="1"/>
</dbReference>
<sequence length="1059" mass="120265">MDGVWAKENGVPSEPLSDPMRVTTLDGSPLGSGLVTHVTTSLRLSVSQHQELMNFHLISCSEFPLVLGYPWLHSHNPHIDWSVGTIKQWGPTCQATCIFSNSPSSTPESLESIDLTRVPECYHDLKLVFSKQRATMLPPHRPYDCPIELFPGTCPPRGRIFSLSPPERAAMDTYIKDALEAGLMRPSTSPAGAGFFFVAKKDGGLRPCIDYRGLNAITVRNRYPLPLMATAFELLQEAVVFTKLDLRNAYHLVRIRPGDEWKTAFNTPTGHYEYLVMPFGLTNAPAVFQALINDVLRDMLNIFVFVYLDDILIFSSSLQEHTKHVRQVLKRLLDSHLYVKPEKCEFHPSRVQFLGFVVEPGRVQMDPRKVGAVANWPTPKSVKEVQRFLGFTNFYCKFIKNFSLVAAPLSALTKGGNARFLWGREAETAFQGLKQRVLSAPILILPTTDEPFVVEVDASEVGVGAVLSQSGEDKKLHPCAFFSHRLTPAERNYDVGDRELLAVKMALKEWRHWLEGASHPFQVLTDHKNLEYIQQAKRLNSRQARWSLFFNRFQFILTYRPGSKNLKPDALSRVYAPAIRDDTDMPVLPAAKIVAPISWQVEDTVRRAQAIEPDPRGPANRLFVPKAVRTQVLLCGHSSRLTCHPGVGRTLEFIQRKFWWPTIREDVATFVNACPVCCQGKSSHLRPQGLLHPLPVPHRPWSHISLDFITGLPPSHGNTTILVIIDRFSKAARFVPLTKLPSAKETAELVINHVFRVFGIPQDMVSDRGPQFASRFWKAFCQLMGASASLSSGYHPESNGQTERMNQELETTPRCMTRNNPSTWSSFIVWAEYAHNTLRSSSTGMSLHECQFGYAPPLFPDQEAEVRVPSALKFVRRCRLMWRKTRLNLMRSSQRYQQQANRRRRPGPTLRPGQRVWLSTRDLPLRVESHKLSQKYIGPFKVARRVNPVSYRLHLPRSLKINPTFHISLLKPVVFSPLVPADRPPPPPRVIGGQPAYTVHRILDSRQVQRSWQYLVDWEGYGPEERSWVPAKDILDPDLIRRFRALHPERAGRNVRSRS</sequence>
<dbReference type="Pfam" id="PF00665">
    <property type="entry name" value="rve"/>
    <property type="match status" value="1"/>
</dbReference>
<evidence type="ECO:0000259" key="23">
    <source>
        <dbReference type="PROSITE" id="PS50994"/>
    </source>
</evidence>
<dbReference type="Pfam" id="PF17917">
    <property type="entry name" value="RT_RNaseH"/>
    <property type="match status" value="1"/>
</dbReference>
<dbReference type="GO" id="GO:0006310">
    <property type="term" value="P:DNA recombination"/>
    <property type="evidence" value="ECO:0007669"/>
    <property type="project" value="UniProtKB-KW"/>
</dbReference>
<dbReference type="SUPFAM" id="SSF56672">
    <property type="entry name" value="DNA/RNA polymerases"/>
    <property type="match status" value="1"/>
</dbReference>
<keyword evidence="10" id="KW-0064">Aspartyl protease</keyword>
<dbReference type="InterPro" id="IPR056924">
    <property type="entry name" value="SH3_Tf2-1"/>
</dbReference>
<dbReference type="InterPro" id="IPR000953">
    <property type="entry name" value="Chromo/chromo_shadow_dom"/>
</dbReference>
<dbReference type="PROSITE" id="PS50878">
    <property type="entry name" value="RT_POL"/>
    <property type="match status" value="1"/>
</dbReference>
<dbReference type="GO" id="GO:0005634">
    <property type="term" value="C:nucleus"/>
    <property type="evidence" value="ECO:0007669"/>
    <property type="project" value="UniProtKB-SubCell"/>
</dbReference>
<evidence type="ECO:0000256" key="17">
    <source>
        <dbReference type="ARBA" id="ARBA00023125"/>
    </source>
</evidence>
<evidence type="ECO:0000256" key="13">
    <source>
        <dbReference type="ARBA" id="ARBA00022842"/>
    </source>
</evidence>
<dbReference type="SMART" id="SM00298">
    <property type="entry name" value="CHROMO"/>
    <property type="match status" value="1"/>
</dbReference>
<dbReference type="InterPro" id="IPR036397">
    <property type="entry name" value="RNaseH_sf"/>
</dbReference>
<feature type="domain" description="Chromo" evidence="21">
    <location>
        <begin position="997"/>
        <end position="1043"/>
    </location>
</feature>
<dbReference type="Gene3D" id="3.10.10.10">
    <property type="entry name" value="HIV Type 1 Reverse Transcriptase, subunit A, domain 1"/>
    <property type="match status" value="1"/>
</dbReference>
<keyword evidence="16" id="KW-0239">DNA-directed DNA polymerase</keyword>
<evidence type="ECO:0000256" key="8">
    <source>
        <dbReference type="ARBA" id="ARBA00022722"/>
    </source>
</evidence>
<keyword evidence="8" id="KW-0540">Nuclease</keyword>
<keyword evidence="5" id="KW-0645">Protease</keyword>
<keyword evidence="11" id="KW-0255">Endonuclease</keyword>
<dbReference type="Proteomes" id="UP000694395">
    <property type="component" value="Chromosome 15"/>
</dbReference>
<dbReference type="Gene3D" id="2.40.70.10">
    <property type="entry name" value="Acid Proteases"/>
    <property type="match status" value="1"/>
</dbReference>
<dbReference type="Gene3D" id="3.30.420.10">
    <property type="entry name" value="Ribonuclease H-like superfamily/Ribonuclease H"/>
    <property type="match status" value="1"/>
</dbReference>
<keyword evidence="6" id="KW-0808">Transferase</keyword>
<dbReference type="SUPFAM" id="SSF54160">
    <property type="entry name" value="Chromo domain-like"/>
    <property type="match status" value="1"/>
</dbReference>
<dbReference type="InterPro" id="IPR001584">
    <property type="entry name" value="Integrase_cat-core"/>
</dbReference>
<evidence type="ECO:0000256" key="16">
    <source>
        <dbReference type="ARBA" id="ARBA00022932"/>
    </source>
</evidence>
<evidence type="ECO:0000256" key="4">
    <source>
        <dbReference type="ARBA" id="ARBA00012493"/>
    </source>
</evidence>
<evidence type="ECO:0000256" key="11">
    <source>
        <dbReference type="ARBA" id="ARBA00022759"/>
    </source>
</evidence>
<protein>
    <recommendedName>
        <fullName evidence="19">Gypsy retrotransposon integrase-like protein 1</fullName>
        <ecNumber evidence="4">2.7.7.49</ecNumber>
        <ecNumber evidence="3">3.1.26.4</ecNumber>
    </recommendedName>
</protein>
<dbReference type="InterPro" id="IPR012337">
    <property type="entry name" value="RNaseH-like_sf"/>
</dbReference>
<evidence type="ECO:0000256" key="12">
    <source>
        <dbReference type="ARBA" id="ARBA00022801"/>
    </source>
</evidence>
<dbReference type="AlphaFoldDB" id="A0A8K9XBU3"/>
<evidence type="ECO:0000256" key="2">
    <source>
        <dbReference type="ARBA" id="ARBA00010879"/>
    </source>
</evidence>
<feature type="domain" description="Integrase catalytic" evidence="23">
    <location>
        <begin position="696"/>
        <end position="864"/>
    </location>
</feature>
<name>A0A8K9XBU3_ONCMY</name>
<keyword evidence="9" id="KW-0479">Metal-binding</keyword>
<keyword evidence="17" id="KW-0238">DNA-binding</keyword>
<evidence type="ECO:0000256" key="20">
    <source>
        <dbReference type="SAM" id="MobiDB-lite"/>
    </source>
</evidence>
<keyword evidence="15" id="KW-0695">RNA-directed DNA polymerase</keyword>
<dbReference type="GO" id="GO:0003677">
    <property type="term" value="F:DNA binding"/>
    <property type="evidence" value="ECO:0007669"/>
    <property type="project" value="UniProtKB-KW"/>
</dbReference>
<evidence type="ECO:0000256" key="7">
    <source>
        <dbReference type="ARBA" id="ARBA00022695"/>
    </source>
</evidence>
<keyword evidence="7" id="KW-0548">Nucleotidyltransferase</keyword>
<dbReference type="InterPro" id="IPR023780">
    <property type="entry name" value="Chromo_domain"/>
</dbReference>
<dbReference type="InterPro" id="IPR041373">
    <property type="entry name" value="RT_RNaseH"/>
</dbReference>
<dbReference type="Pfam" id="PF00385">
    <property type="entry name" value="Chromo"/>
    <property type="match status" value="1"/>
</dbReference>
<keyword evidence="13" id="KW-0460">Magnesium</keyword>
<dbReference type="GO" id="GO:0004523">
    <property type="term" value="F:RNA-DNA hybrid ribonuclease activity"/>
    <property type="evidence" value="ECO:0007669"/>
    <property type="project" value="UniProtKB-EC"/>
</dbReference>
<feature type="domain" description="Reverse transcriptase" evidence="22">
    <location>
        <begin position="179"/>
        <end position="358"/>
    </location>
</feature>
<evidence type="ECO:0000256" key="5">
    <source>
        <dbReference type="ARBA" id="ARBA00022670"/>
    </source>
</evidence>
<dbReference type="InterPro" id="IPR000477">
    <property type="entry name" value="RT_dom"/>
</dbReference>
<dbReference type="GO" id="GO:0046872">
    <property type="term" value="F:metal ion binding"/>
    <property type="evidence" value="ECO:0007669"/>
    <property type="project" value="UniProtKB-KW"/>
</dbReference>
<reference evidence="24" key="1">
    <citation type="submission" date="2020-07" db="EMBL/GenBank/DDBJ databases">
        <title>A long reads based de novo assembly of the rainbow trout Arlee double haploid line genome.</title>
        <authorList>
            <person name="Gao G."/>
            <person name="Palti Y."/>
        </authorList>
    </citation>
    <scope>NUCLEOTIDE SEQUENCE [LARGE SCALE GENOMIC DNA]</scope>
</reference>